<name>A0A1C5K516_9ACTN</name>
<evidence type="ECO:0000313" key="2">
    <source>
        <dbReference type="EMBL" id="SCG77878.1"/>
    </source>
</evidence>
<keyword evidence="3" id="KW-1185">Reference proteome</keyword>
<feature type="compositionally biased region" description="Low complexity" evidence="1">
    <location>
        <begin position="124"/>
        <end position="138"/>
    </location>
</feature>
<feature type="compositionally biased region" description="Basic and acidic residues" evidence="1">
    <location>
        <begin position="204"/>
        <end position="213"/>
    </location>
</feature>
<feature type="region of interest" description="Disordered" evidence="1">
    <location>
        <begin position="234"/>
        <end position="291"/>
    </location>
</feature>
<accession>A0A1C5K516</accession>
<reference evidence="3" key="1">
    <citation type="submission" date="2016-06" db="EMBL/GenBank/DDBJ databases">
        <authorList>
            <person name="Varghese N."/>
            <person name="Submissions Spin"/>
        </authorList>
    </citation>
    <scope>NUCLEOTIDE SEQUENCE [LARGE SCALE GENOMIC DNA]</scope>
    <source>
        <strain evidence="3">DSM 43819</strain>
    </source>
</reference>
<protein>
    <submittedName>
        <fullName evidence="2">Uncharacterized protein</fullName>
    </submittedName>
</protein>
<evidence type="ECO:0000256" key="1">
    <source>
        <dbReference type="SAM" id="MobiDB-lite"/>
    </source>
</evidence>
<dbReference type="Proteomes" id="UP000198221">
    <property type="component" value="Chromosome I"/>
</dbReference>
<dbReference type="EMBL" id="LT607754">
    <property type="protein sequence ID" value="SCG77878.1"/>
    <property type="molecule type" value="Genomic_DNA"/>
</dbReference>
<feature type="region of interest" description="Disordered" evidence="1">
    <location>
        <begin position="52"/>
        <end position="221"/>
    </location>
</feature>
<dbReference type="AlphaFoldDB" id="A0A1C5K516"/>
<sequence>MATPGWWKRSRWALGCSASACRPTGSGQVWTGPGWGCRTGWEWRWAAATRGRRSIRASDAPSASRSVAWWPGSWPSAPGRRSPSAESPGRRSAGAATRSGPPERSVGRRRRETDRRRRPHWASPGDPAWGWPVPAGGPARRRPAPTRHRRSQPRRLRSARSRDPLRRPAGRRGLRSRRAARPNGVGGDAGGRATNAPDLLGRLTWRDDADPRPCRPPCATDNGRTVEVTGITTNQACGGRSSHQTDMSDERADAAGIQRPVARLAEPEVLTGMEKRGRSAAWTWPPTRPPG</sequence>
<organism evidence="2 3">
    <name type="scientific">Micromonospora inositola</name>
    <dbReference type="NCBI Taxonomy" id="47865"/>
    <lineage>
        <taxon>Bacteria</taxon>
        <taxon>Bacillati</taxon>
        <taxon>Actinomycetota</taxon>
        <taxon>Actinomycetes</taxon>
        <taxon>Micromonosporales</taxon>
        <taxon>Micromonosporaceae</taxon>
        <taxon>Micromonospora</taxon>
    </lineage>
</organism>
<evidence type="ECO:0000313" key="3">
    <source>
        <dbReference type="Proteomes" id="UP000198221"/>
    </source>
</evidence>
<proteinExistence type="predicted"/>
<feature type="compositionally biased region" description="Basic residues" evidence="1">
    <location>
        <begin position="168"/>
        <end position="180"/>
    </location>
</feature>
<feature type="compositionally biased region" description="Basic residues" evidence="1">
    <location>
        <begin position="139"/>
        <end position="159"/>
    </location>
</feature>
<feature type="compositionally biased region" description="Polar residues" evidence="1">
    <location>
        <begin position="234"/>
        <end position="245"/>
    </location>
</feature>
<gene>
    <name evidence="2" type="ORF">GA0070613_6397</name>
</gene>